<accession>A0A1M6VWD7</accession>
<keyword evidence="7" id="KW-1185">Reference proteome</keyword>
<keyword evidence="3 4" id="KW-0697">Rotamase</keyword>
<evidence type="ECO:0000256" key="4">
    <source>
        <dbReference type="PROSITE-ProRule" id="PRU00277"/>
    </source>
</evidence>
<dbReference type="STRING" id="156994.SAMN04488028_11025"/>
<dbReference type="EC" id="5.2.1.8" evidence="2 4"/>
<name>A0A1M6VWD7_REIAG</name>
<sequence>MGVLALISMVVACNDPVQDELESQQKVYEDSLAQAQIDSSVIVDYWDANDYGDTLIYSVSGIEGRGVRYVILEDGTGDYPVINDIVSIHYVGKFTDGTIFDTSIDTLALMTDSLAWVEVWEDYPLADNDFSQETLYVGETVDDNGTRVSVDTIDVTGMTTGEKLTELAFSSEPLDITLYYSSRSFTPTTYNHTETGTGIPSNFVSGYRTGLHALTPYLNHGASGLMIFPSALGYGVYGTAGANGTGSDVIPGNTVIVFEIYLQNIRP</sequence>
<gene>
    <name evidence="6" type="ORF">SAMN04488028_11025</name>
</gene>
<dbReference type="InterPro" id="IPR046357">
    <property type="entry name" value="PPIase_dom_sf"/>
</dbReference>
<dbReference type="AlphaFoldDB" id="A0A1M6VWD7"/>
<evidence type="ECO:0000256" key="2">
    <source>
        <dbReference type="ARBA" id="ARBA00013194"/>
    </source>
</evidence>
<dbReference type="InterPro" id="IPR001179">
    <property type="entry name" value="PPIase_FKBP_dom"/>
</dbReference>
<evidence type="ECO:0000259" key="5">
    <source>
        <dbReference type="PROSITE" id="PS50059"/>
    </source>
</evidence>
<dbReference type="GO" id="GO:0003755">
    <property type="term" value="F:peptidyl-prolyl cis-trans isomerase activity"/>
    <property type="evidence" value="ECO:0007669"/>
    <property type="project" value="UniProtKB-KW"/>
</dbReference>
<proteinExistence type="predicted"/>
<dbReference type="SUPFAM" id="SSF54534">
    <property type="entry name" value="FKBP-like"/>
    <property type="match status" value="1"/>
</dbReference>
<dbReference type="PROSITE" id="PS50059">
    <property type="entry name" value="FKBP_PPIASE"/>
    <property type="match status" value="1"/>
</dbReference>
<feature type="domain" description="PPIase FKBP-type" evidence="5">
    <location>
        <begin position="83"/>
        <end position="266"/>
    </location>
</feature>
<evidence type="ECO:0000256" key="1">
    <source>
        <dbReference type="ARBA" id="ARBA00000971"/>
    </source>
</evidence>
<reference evidence="7" key="1">
    <citation type="submission" date="2016-11" db="EMBL/GenBank/DDBJ databases">
        <authorList>
            <person name="Varghese N."/>
            <person name="Submissions S."/>
        </authorList>
    </citation>
    <scope>NUCLEOTIDE SEQUENCE [LARGE SCALE GENOMIC DNA]</scope>
    <source>
        <strain evidence="7">DSM 26134</strain>
    </source>
</reference>
<dbReference type="Proteomes" id="UP000184474">
    <property type="component" value="Unassembled WGS sequence"/>
</dbReference>
<keyword evidence="4 6" id="KW-0413">Isomerase</keyword>
<organism evidence="6 7">
    <name type="scientific">Reichenbachiella agariperforans</name>
    <dbReference type="NCBI Taxonomy" id="156994"/>
    <lineage>
        <taxon>Bacteria</taxon>
        <taxon>Pseudomonadati</taxon>
        <taxon>Bacteroidota</taxon>
        <taxon>Cytophagia</taxon>
        <taxon>Cytophagales</taxon>
        <taxon>Reichenbachiellaceae</taxon>
        <taxon>Reichenbachiella</taxon>
    </lineage>
</organism>
<dbReference type="EMBL" id="FRAA01000010">
    <property type="protein sequence ID" value="SHK85749.1"/>
    <property type="molecule type" value="Genomic_DNA"/>
</dbReference>
<evidence type="ECO:0000313" key="7">
    <source>
        <dbReference type="Proteomes" id="UP000184474"/>
    </source>
</evidence>
<evidence type="ECO:0000313" key="6">
    <source>
        <dbReference type="EMBL" id="SHK85749.1"/>
    </source>
</evidence>
<comment type="catalytic activity">
    <reaction evidence="1 4">
        <text>[protein]-peptidylproline (omega=180) = [protein]-peptidylproline (omega=0)</text>
        <dbReference type="Rhea" id="RHEA:16237"/>
        <dbReference type="Rhea" id="RHEA-COMP:10747"/>
        <dbReference type="Rhea" id="RHEA-COMP:10748"/>
        <dbReference type="ChEBI" id="CHEBI:83833"/>
        <dbReference type="ChEBI" id="CHEBI:83834"/>
        <dbReference type="EC" id="5.2.1.8"/>
    </reaction>
</comment>
<dbReference type="Gene3D" id="3.10.50.40">
    <property type="match status" value="1"/>
</dbReference>
<evidence type="ECO:0000256" key="3">
    <source>
        <dbReference type="ARBA" id="ARBA00023110"/>
    </source>
</evidence>
<protein>
    <recommendedName>
        <fullName evidence="2 4">peptidylprolyl isomerase</fullName>
        <ecNumber evidence="2 4">5.2.1.8</ecNumber>
    </recommendedName>
</protein>